<dbReference type="InterPro" id="IPR052711">
    <property type="entry name" value="Zinc_ADH-like"/>
</dbReference>
<dbReference type="PANTHER" id="PTHR45033">
    <property type="match status" value="1"/>
</dbReference>
<keyword evidence="3" id="KW-1185">Reference proteome</keyword>
<dbReference type="PANTHER" id="PTHR45033:SF2">
    <property type="entry name" value="ZINC-TYPE ALCOHOL DEHYDROGENASE-LIKE PROTEIN C1773.06C"/>
    <property type="match status" value="1"/>
</dbReference>
<dbReference type="InterPro" id="IPR011032">
    <property type="entry name" value="GroES-like_sf"/>
</dbReference>
<dbReference type="Pfam" id="PF08240">
    <property type="entry name" value="ADH_N"/>
    <property type="match status" value="1"/>
</dbReference>
<evidence type="ECO:0000259" key="1">
    <source>
        <dbReference type="Pfam" id="PF08240"/>
    </source>
</evidence>
<dbReference type="EMBL" id="JARIHO010000040">
    <property type="protein sequence ID" value="KAJ7328049.1"/>
    <property type="molecule type" value="Genomic_DNA"/>
</dbReference>
<accession>A0AAD6ZL86</accession>
<dbReference type="InterPro" id="IPR013154">
    <property type="entry name" value="ADH-like_N"/>
</dbReference>
<protein>
    <submittedName>
        <fullName evidence="2">Chaperonin 10-like protein</fullName>
    </submittedName>
</protein>
<reference evidence="2" key="1">
    <citation type="submission" date="2023-03" db="EMBL/GenBank/DDBJ databases">
        <title>Massive genome expansion in bonnet fungi (Mycena s.s.) driven by repeated elements and novel gene families across ecological guilds.</title>
        <authorList>
            <consortium name="Lawrence Berkeley National Laboratory"/>
            <person name="Harder C.B."/>
            <person name="Miyauchi S."/>
            <person name="Viragh M."/>
            <person name="Kuo A."/>
            <person name="Thoen E."/>
            <person name="Andreopoulos B."/>
            <person name="Lu D."/>
            <person name="Skrede I."/>
            <person name="Drula E."/>
            <person name="Henrissat B."/>
            <person name="Morin E."/>
            <person name="Kohler A."/>
            <person name="Barry K."/>
            <person name="LaButti K."/>
            <person name="Morin E."/>
            <person name="Salamov A."/>
            <person name="Lipzen A."/>
            <person name="Mereny Z."/>
            <person name="Hegedus B."/>
            <person name="Baldrian P."/>
            <person name="Stursova M."/>
            <person name="Weitz H."/>
            <person name="Taylor A."/>
            <person name="Grigoriev I.V."/>
            <person name="Nagy L.G."/>
            <person name="Martin F."/>
            <person name="Kauserud H."/>
        </authorList>
    </citation>
    <scope>NUCLEOTIDE SEQUENCE</scope>
    <source>
        <strain evidence="2">CBHHK002</strain>
    </source>
</reference>
<comment type="caution">
    <text evidence="2">The sequence shown here is derived from an EMBL/GenBank/DDBJ whole genome shotgun (WGS) entry which is preliminary data.</text>
</comment>
<dbReference type="SUPFAM" id="SSF50129">
    <property type="entry name" value="GroES-like"/>
    <property type="match status" value="1"/>
</dbReference>
<feature type="domain" description="Alcohol dehydrogenase-like N-terminal" evidence="1">
    <location>
        <begin position="34"/>
        <end position="135"/>
    </location>
</feature>
<sequence length="161" mass="17239">MSLPTTTRQYVFPGKIESFNSLTLQEVPLSALKANEVLVKTHAVSLQFRDLMIASGKYPGNLPRNLVPCSDMAGEVISVGEGVKEWKAGDPVAASFLQDKLHNDSSGEQGLGGSVQGVLTEYRVFPAQALVKIPDYLSFEEASTLPCAALTAYNTLLSGYG</sequence>
<evidence type="ECO:0000313" key="3">
    <source>
        <dbReference type="Proteomes" id="UP001218218"/>
    </source>
</evidence>
<dbReference type="Proteomes" id="UP001218218">
    <property type="component" value="Unassembled WGS sequence"/>
</dbReference>
<evidence type="ECO:0000313" key="2">
    <source>
        <dbReference type="EMBL" id="KAJ7328049.1"/>
    </source>
</evidence>
<dbReference type="AlphaFoldDB" id="A0AAD6ZL86"/>
<name>A0AAD6ZL86_9AGAR</name>
<organism evidence="2 3">
    <name type="scientific">Mycena albidolilacea</name>
    <dbReference type="NCBI Taxonomy" id="1033008"/>
    <lineage>
        <taxon>Eukaryota</taxon>
        <taxon>Fungi</taxon>
        <taxon>Dikarya</taxon>
        <taxon>Basidiomycota</taxon>
        <taxon>Agaricomycotina</taxon>
        <taxon>Agaricomycetes</taxon>
        <taxon>Agaricomycetidae</taxon>
        <taxon>Agaricales</taxon>
        <taxon>Marasmiineae</taxon>
        <taxon>Mycenaceae</taxon>
        <taxon>Mycena</taxon>
    </lineage>
</organism>
<proteinExistence type="predicted"/>
<dbReference type="Gene3D" id="3.90.180.10">
    <property type="entry name" value="Medium-chain alcohol dehydrogenases, catalytic domain"/>
    <property type="match status" value="1"/>
</dbReference>
<gene>
    <name evidence="2" type="ORF">DFH08DRAFT_1026158</name>
</gene>